<reference evidence="3" key="1">
    <citation type="submission" date="2022-11" db="EMBL/GenBank/DDBJ databases">
        <title>Minimal conservation of predation-associated metabolite biosynthetic gene clusters underscores biosynthetic potential of Myxococcota including descriptions for ten novel species: Archangium lansinium sp. nov., Myxococcus landrumus sp. nov., Nannocystis bai.</title>
        <authorList>
            <person name="Ahearne A."/>
            <person name="Stevens C."/>
            <person name="Phillips K."/>
        </authorList>
    </citation>
    <scope>NUCLEOTIDE SEQUENCE</scope>
    <source>
        <strain evidence="3">Na p29</strain>
    </source>
</reference>
<feature type="domain" description="DNA polymerase III beta sliding clamp N-terminal" evidence="2">
    <location>
        <begin position="1"/>
        <end position="64"/>
    </location>
</feature>
<dbReference type="GO" id="GO:0006260">
    <property type="term" value="P:DNA replication"/>
    <property type="evidence" value="ECO:0007669"/>
    <property type="project" value="InterPro"/>
</dbReference>
<sequence>MEFEIDQARFLSALALAQTVADKRSNNMPILANVLLRTTKDNRLVCSATDMMISITESIPVEVKTPERSPSASARSTTSCAPCRASRSG</sequence>
<organism evidence="3 4">
    <name type="scientific">Nannocystis pusilla</name>
    <dbReference type="NCBI Taxonomy" id="889268"/>
    <lineage>
        <taxon>Bacteria</taxon>
        <taxon>Pseudomonadati</taxon>
        <taxon>Myxococcota</taxon>
        <taxon>Polyangia</taxon>
        <taxon>Nannocystales</taxon>
        <taxon>Nannocystaceae</taxon>
        <taxon>Nannocystis</taxon>
    </lineage>
</organism>
<accession>A0A9X3F496</accession>
<feature type="region of interest" description="Disordered" evidence="1">
    <location>
        <begin position="63"/>
        <end position="89"/>
    </location>
</feature>
<name>A0A9X3F496_9BACT</name>
<evidence type="ECO:0000259" key="2">
    <source>
        <dbReference type="Pfam" id="PF00712"/>
    </source>
</evidence>
<dbReference type="EMBL" id="JAPNKE010000002">
    <property type="protein sequence ID" value="MCY1011166.1"/>
    <property type="molecule type" value="Genomic_DNA"/>
</dbReference>
<dbReference type="InterPro" id="IPR022634">
    <property type="entry name" value="DNA_polIII_beta_N"/>
</dbReference>
<comment type="caution">
    <text evidence="3">The sequence shown here is derived from an EMBL/GenBank/DDBJ whole genome shotgun (WGS) entry which is preliminary data.</text>
</comment>
<dbReference type="Pfam" id="PF00712">
    <property type="entry name" value="DNA_pol3_beta"/>
    <property type="match status" value="1"/>
</dbReference>
<proteinExistence type="predicted"/>
<protein>
    <recommendedName>
        <fullName evidence="2">DNA polymerase III beta sliding clamp N-terminal domain-containing protein</fullName>
    </recommendedName>
</protein>
<keyword evidence="4" id="KW-1185">Reference proteome</keyword>
<dbReference type="GO" id="GO:0003887">
    <property type="term" value="F:DNA-directed DNA polymerase activity"/>
    <property type="evidence" value="ECO:0007669"/>
    <property type="project" value="InterPro"/>
</dbReference>
<dbReference type="Proteomes" id="UP001150924">
    <property type="component" value="Unassembled WGS sequence"/>
</dbReference>
<dbReference type="GO" id="GO:0008408">
    <property type="term" value="F:3'-5' exonuclease activity"/>
    <property type="evidence" value="ECO:0007669"/>
    <property type="project" value="InterPro"/>
</dbReference>
<dbReference type="GO" id="GO:0003677">
    <property type="term" value="F:DNA binding"/>
    <property type="evidence" value="ECO:0007669"/>
    <property type="project" value="InterPro"/>
</dbReference>
<dbReference type="AlphaFoldDB" id="A0A9X3F496"/>
<dbReference type="Gene3D" id="3.10.150.10">
    <property type="entry name" value="DNA Polymerase III, subunit A, domain 2"/>
    <property type="match status" value="1"/>
</dbReference>
<dbReference type="SUPFAM" id="SSF55979">
    <property type="entry name" value="DNA clamp"/>
    <property type="match status" value="1"/>
</dbReference>
<dbReference type="RefSeq" id="WP_267774415.1">
    <property type="nucleotide sequence ID" value="NZ_JAPNKE010000002.1"/>
</dbReference>
<evidence type="ECO:0000313" key="4">
    <source>
        <dbReference type="Proteomes" id="UP001150924"/>
    </source>
</evidence>
<dbReference type="InterPro" id="IPR046938">
    <property type="entry name" value="DNA_clamp_sf"/>
</dbReference>
<evidence type="ECO:0000313" key="3">
    <source>
        <dbReference type="EMBL" id="MCY1011166.1"/>
    </source>
</evidence>
<gene>
    <name evidence="3" type="ORF">OV079_37535</name>
</gene>
<evidence type="ECO:0000256" key="1">
    <source>
        <dbReference type="SAM" id="MobiDB-lite"/>
    </source>
</evidence>
<feature type="compositionally biased region" description="Low complexity" evidence="1">
    <location>
        <begin position="68"/>
        <end position="83"/>
    </location>
</feature>
<dbReference type="GO" id="GO:0009360">
    <property type="term" value="C:DNA polymerase III complex"/>
    <property type="evidence" value="ECO:0007669"/>
    <property type="project" value="InterPro"/>
</dbReference>